<accession>A0ABN3X130</accession>
<evidence type="ECO:0000313" key="1">
    <source>
        <dbReference type="EMBL" id="GAA2932189.1"/>
    </source>
</evidence>
<gene>
    <name evidence="1" type="ORF">GCM10010478_36590</name>
</gene>
<proteinExistence type="predicted"/>
<protein>
    <submittedName>
        <fullName evidence="1">Uncharacterized protein</fullName>
    </submittedName>
</protein>
<reference evidence="1 2" key="1">
    <citation type="journal article" date="2019" name="Int. J. Syst. Evol. Microbiol.">
        <title>The Global Catalogue of Microorganisms (GCM) 10K type strain sequencing project: providing services to taxonomists for standard genome sequencing and annotation.</title>
        <authorList>
            <consortium name="The Broad Institute Genomics Platform"/>
            <consortium name="The Broad Institute Genome Sequencing Center for Infectious Disease"/>
            <person name="Wu L."/>
            <person name="Ma J."/>
        </authorList>
    </citation>
    <scope>NUCLEOTIDE SEQUENCE [LARGE SCALE GENOMIC DNA]</scope>
    <source>
        <strain evidence="1 2">JCM 9650</strain>
    </source>
</reference>
<sequence>MVPTARDGVALFAEGSGARTVNRVSCNSPTYDGSTVTGIGRAKALRIW</sequence>
<dbReference type="Proteomes" id="UP001501423">
    <property type="component" value="Unassembled WGS sequence"/>
</dbReference>
<comment type="caution">
    <text evidence="1">The sequence shown here is derived from an EMBL/GenBank/DDBJ whole genome shotgun (WGS) entry which is preliminary data.</text>
</comment>
<keyword evidence="2" id="KW-1185">Reference proteome</keyword>
<name>A0ABN3X130_9ACTN</name>
<dbReference type="RefSeq" id="WP_416756893.1">
    <property type="nucleotide sequence ID" value="NZ_BAAAVA010000042.1"/>
</dbReference>
<dbReference type="EMBL" id="BAAAVA010000042">
    <property type="protein sequence ID" value="GAA2932189.1"/>
    <property type="molecule type" value="Genomic_DNA"/>
</dbReference>
<evidence type="ECO:0000313" key="2">
    <source>
        <dbReference type="Proteomes" id="UP001501423"/>
    </source>
</evidence>
<organism evidence="1 2">
    <name type="scientific">Streptomyces erythrogriseus</name>
    <dbReference type="NCBI Taxonomy" id="284027"/>
    <lineage>
        <taxon>Bacteria</taxon>
        <taxon>Bacillati</taxon>
        <taxon>Actinomycetota</taxon>
        <taxon>Actinomycetes</taxon>
        <taxon>Kitasatosporales</taxon>
        <taxon>Streptomycetaceae</taxon>
        <taxon>Streptomyces</taxon>
        <taxon>Streptomyces griseoincarnatus group</taxon>
    </lineage>
</organism>